<dbReference type="InterPro" id="IPR005475">
    <property type="entry name" value="Transketolase-like_Pyr-bd"/>
</dbReference>
<feature type="binding site" evidence="10">
    <location>
        <position position="72"/>
    </location>
    <ligand>
        <name>thiamine diphosphate</name>
        <dbReference type="ChEBI" id="CHEBI:58937"/>
    </ligand>
</feature>
<dbReference type="CDD" id="cd07033">
    <property type="entry name" value="TPP_PYR_DXS_TK_like"/>
    <property type="match status" value="1"/>
</dbReference>
<proteinExistence type="inferred from homology"/>
<comment type="cofactor">
    <cofactor evidence="10">
        <name>thiamine diphosphate</name>
        <dbReference type="ChEBI" id="CHEBI:58937"/>
    </cofactor>
    <text evidence="10">Binds 1 thiamine pyrophosphate per subunit.</text>
</comment>
<evidence type="ECO:0000259" key="11">
    <source>
        <dbReference type="SMART" id="SM00861"/>
    </source>
</evidence>
<reference evidence="12 13" key="1">
    <citation type="submission" date="2023-12" db="EMBL/GenBank/DDBJ databases">
        <title>Whole genome sequencing of Paenibacillus phoenicis isolated from the Phoenix Mars Lander spacecraft assembly facility.</title>
        <authorList>
            <person name="Garcia A."/>
            <person name="Venkateswaran K."/>
        </authorList>
    </citation>
    <scope>NUCLEOTIDE SEQUENCE [LARGE SCALE GENOMIC DNA]</scope>
    <source>
        <strain evidence="12 13">3PO2SA</strain>
    </source>
</reference>
<dbReference type="SMART" id="SM00861">
    <property type="entry name" value="Transket_pyr"/>
    <property type="match status" value="1"/>
</dbReference>
<dbReference type="PROSITE" id="PS00801">
    <property type="entry name" value="TRANSKETOLASE_1"/>
    <property type="match status" value="1"/>
</dbReference>
<comment type="caution">
    <text evidence="12">The sequence shown here is derived from an EMBL/GenBank/DDBJ whole genome shotgun (WGS) entry which is preliminary data.</text>
</comment>
<dbReference type="CDD" id="cd02007">
    <property type="entry name" value="TPP_DXS"/>
    <property type="match status" value="1"/>
</dbReference>
<feature type="domain" description="Transketolase-like pyrimidine-binding" evidence="11">
    <location>
        <begin position="314"/>
        <end position="479"/>
    </location>
</feature>
<sequence>MLLSQIHEPADLKNLSLEQLTPLAEEIRQFLIEKLSVTGGHLASNLGVVELTIALHYCYNSPQDKLIFDVGHQAYVHKILTGRKDQFDTLRKHHGLCGFVKRSESVHDVWEAGHSSTSLSAAMGMALARDMKGESNRVIAIIGDGALTGGMAFEALNHIGHEKKDLMVVLNDNEMSIAPNVGALHNYLTKIRSDRNYLRAKDEVEQLLKKIPAIGGKVAKTVERVKDSLKYLMVSGVLFEELGFKYLGPVDGHDLPGLIDAFKQANNVSGPVLVHVLTTKGKGYTPAEQDSHKWHGITPYKIESGQVLKAVGNPMYTEVFGQTLIELAEQDERIVAVTPAMPGGSGLVKFGERFPGRMIDVGIAEQHAATMCAAMAMEGLKPVYAVYSTFMQRAYDQIVHDICRQNANVMFAIDRAGFVGADGETHQGVYDIAFMRHIPNIVLMMPKDENELRHMMKTALEYNDGPIAYRYPRINVPGVPLDKELVPIPIGTWELLREGDNLTIVAVGPMVQVAEEAAERLKREGVSAAVVNARFLKPLDGEMLVQLAQSSGTMIVLEEASQAGSLGSAILEFYAEQGITGLDIRLMGVPDRFIEHGSIKEQLEEVGLTAENVVREVHKLRSEPHLTLGKKVNY</sequence>
<comment type="similarity">
    <text evidence="2 10">Belongs to the transketolase family. DXPS subfamily.</text>
</comment>
<keyword evidence="9 10" id="KW-0414">Isoprene biosynthesis</keyword>
<dbReference type="PANTHER" id="PTHR43322">
    <property type="entry name" value="1-D-DEOXYXYLULOSE 5-PHOSPHATE SYNTHASE-RELATED"/>
    <property type="match status" value="1"/>
</dbReference>
<evidence type="ECO:0000256" key="9">
    <source>
        <dbReference type="ARBA" id="ARBA00023229"/>
    </source>
</evidence>
<keyword evidence="5 10" id="KW-0479">Metal-binding</keyword>
<dbReference type="PANTHER" id="PTHR43322:SF5">
    <property type="entry name" value="1-DEOXY-D-XYLULOSE-5-PHOSPHATE SYNTHASE, CHLOROPLASTIC"/>
    <property type="match status" value="1"/>
</dbReference>
<gene>
    <name evidence="10 12" type="primary">dxs</name>
    <name evidence="12" type="ORF">U9M73_08230</name>
</gene>
<evidence type="ECO:0000313" key="13">
    <source>
        <dbReference type="Proteomes" id="UP001292216"/>
    </source>
</evidence>
<comment type="function">
    <text evidence="10">Catalyzes the acyloin condensation reaction between C atoms 2 and 3 of pyruvate and glyceraldehyde 3-phosphate to yield 1-deoxy-D-xylulose-5-phosphate (DXP).</text>
</comment>
<dbReference type="InterPro" id="IPR020826">
    <property type="entry name" value="Transketolase_BS"/>
</dbReference>
<accession>A0ABU5PJ61</accession>
<keyword evidence="6 10" id="KW-0460">Magnesium</keyword>
<organism evidence="12 13">
    <name type="scientific">Paenibacillus phoenicis</name>
    <dbReference type="NCBI Taxonomy" id="554117"/>
    <lineage>
        <taxon>Bacteria</taxon>
        <taxon>Bacillati</taxon>
        <taxon>Bacillota</taxon>
        <taxon>Bacilli</taxon>
        <taxon>Bacillales</taxon>
        <taxon>Paenibacillaceae</taxon>
        <taxon>Paenibacillus</taxon>
    </lineage>
</organism>
<evidence type="ECO:0000313" key="12">
    <source>
        <dbReference type="EMBL" id="MEA3569988.1"/>
    </source>
</evidence>
<feature type="binding site" evidence="10">
    <location>
        <begin position="145"/>
        <end position="146"/>
    </location>
    <ligand>
        <name>thiamine diphosphate</name>
        <dbReference type="ChEBI" id="CHEBI:58937"/>
    </ligand>
</feature>
<dbReference type="EC" id="2.2.1.7" evidence="10"/>
<keyword evidence="4 10" id="KW-0808">Transferase</keyword>
<dbReference type="InterPro" id="IPR005477">
    <property type="entry name" value="Dxylulose-5-P_synthase"/>
</dbReference>
<keyword evidence="7 10" id="KW-0784">Thiamine biosynthesis</keyword>
<evidence type="ECO:0000256" key="2">
    <source>
        <dbReference type="ARBA" id="ARBA00011081"/>
    </source>
</evidence>
<feature type="binding site" evidence="10">
    <location>
        <position position="365"/>
    </location>
    <ligand>
        <name>thiamine diphosphate</name>
        <dbReference type="ChEBI" id="CHEBI:58937"/>
    </ligand>
</feature>
<dbReference type="PROSITE" id="PS00802">
    <property type="entry name" value="TRANSKETOLASE_2"/>
    <property type="match status" value="1"/>
</dbReference>
<comment type="subunit">
    <text evidence="3 10">Homodimer.</text>
</comment>
<dbReference type="InterPro" id="IPR009014">
    <property type="entry name" value="Transketo_C/PFOR_II"/>
</dbReference>
<dbReference type="InterPro" id="IPR049557">
    <property type="entry name" value="Transketolase_CS"/>
</dbReference>
<name>A0ABU5PJ61_9BACL</name>
<feature type="binding site" evidence="10">
    <location>
        <position position="284"/>
    </location>
    <ligand>
        <name>thiamine diphosphate</name>
        <dbReference type="ChEBI" id="CHEBI:58937"/>
    </ligand>
</feature>
<feature type="binding site" evidence="10">
    <location>
        <begin position="113"/>
        <end position="115"/>
    </location>
    <ligand>
        <name>thiamine diphosphate</name>
        <dbReference type="ChEBI" id="CHEBI:58937"/>
    </ligand>
</feature>
<dbReference type="Proteomes" id="UP001292216">
    <property type="component" value="Unassembled WGS sequence"/>
</dbReference>
<comment type="pathway">
    <text evidence="1 10">Metabolic intermediate biosynthesis; 1-deoxy-D-xylulose 5-phosphate biosynthesis; 1-deoxy-D-xylulose 5-phosphate from D-glyceraldehyde 3-phosphate and pyruvate: step 1/1.</text>
</comment>
<evidence type="ECO:0000256" key="10">
    <source>
        <dbReference type="HAMAP-Rule" id="MF_00315"/>
    </source>
</evidence>
<dbReference type="InterPro" id="IPR033248">
    <property type="entry name" value="Transketolase_C"/>
</dbReference>
<keyword evidence="8 10" id="KW-0786">Thiamine pyrophosphate</keyword>
<evidence type="ECO:0000256" key="5">
    <source>
        <dbReference type="ARBA" id="ARBA00022723"/>
    </source>
</evidence>
<evidence type="ECO:0000256" key="8">
    <source>
        <dbReference type="ARBA" id="ARBA00023052"/>
    </source>
</evidence>
<comment type="cofactor">
    <cofactor evidence="10">
        <name>Mg(2+)</name>
        <dbReference type="ChEBI" id="CHEBI:18420"/>
    </cofactor>
    <text evidence="10">Binds 1 Mg(2+) ion per subunit.</text>
</comment>
<dbReference type="NCBIfam" id="TIGR00204">
    <property type="entry name" value="dxs"/>
    <property type="match status" value="1"/>
</dbReference>
<dbReference type="Gene3D" id="3.40.50.920">
    <property type="match status" value="1"/>
</dbReference>
<keyword evidence="13" id="KW-1185">Reference proteome</keyword>
<dbReference type="NCBIfam" id="NF003933">
    <property type="entry name" value="PRK05444.2-2"/>
    <property type="match status" value="1"/>
</dbReference>
<feature type="binding site" evidence="10">
    <location>
        <position position="173"/>
    </location>
    <ligand>
        <name>thiamine diphosphate</name>
        <dbReference type="ChEBI" id="CHEBI:58937"/>
    </ligand>
</feature>
<dbReference type="EMBL" id="JAYERP010000001">
    <property type="protein sequence ID" value="MEA3569988.1"/>
    <property type="molecule type" value="Genomic_DNA"/>
</dbReference>
<evidence type="ECO:0000256" key="6">
    <source>
        <dbReference type="ARBA" id="ARBA00022842"/>
    </source>
</evidence>
<dbReference type="InterPro" id="IPR029061">
    <property type="entry name" value="THDP-binding"/>
</dbReference>
<evidence type="ECO:0000256" key="4">
    <source>
        <dbReference type="ARBA" id="ARBA00022679"/>
    </source>
</evidence>
<dbReference type="Pfam" id="PF02779">
    <property type="entry name" value="Transket_pyr"/>
    <property type="match status" value="1"/>
</dbReference>
<feature type="binding site" evidence="10">
    <location>
        <position position="173"/>
    </location>
    <ligand>
        <name>Mg(2+)</name>
        <dbReference type="ChEBI" id="CHEBI:18420"/>
    </ligand>
</feature>
<dbReference type="Pfam" id="PF02780">
    <property type="entry name" value="Transketolase_C"/>
    <property type="match status" value="1"/>
</dbReference>
<dbReference type="SUPFAM" id="SSF52922">
    <property type="entry name" value="TK C-terminal domain-like"/>
    <property type="match status" value="1"/>
</dbReference>
<dbReference type="Gene3D" id="3.40.50.970">
    <property type="match status" value="2"/>
</dbReference>
<feature type="binding site" evidence="10">
    <location>
        <position position="144"/>
    </location>
    <ligand>
        <name>Mg(2+)</name>
        <dbReference type="ChEBI" id="CHEBI:18420"/>
    </ligand>
</feature>
<dbReference type="Pfam" id="PF13292">
    <property type="entry name" value="DXP_synthase_N"/>
    <property type="match status" value="1"/>
</dbReference>
<protein>
    <recommendedName>
        <fullName evidence="10">1-deoxy-D-xylulose-5-phosphate synthase</fullName>
        <ecNumber evidence="10">2.2.1.7</ecNumber>
    </recommendedName>
    <alternativeName>
        <fullName evidence="10">1-deoxyxylulose-5-phosphate synthase</fullName>
        <shortName evidence="10">DXP synthase</shortName>
        <shortName evidence="10">DXPS</shortName>
    </alternativeName>
</protein>
<comment type="catalytic activity">
    <reaction evidence="10">
        <text>D-glyceraldehyde 3-phosphate + pyruvate + H(+) = 1-deoxy-D-xylulose 5-phosphate + CO2</text>
        <dbReference type="Rhea" id="RHEA:12605"/>
        <dbReference type="ChEBI" id="CHEBI:15361"/>
        <dbReference type="ChEBI" id="CHEBI:15378"/>
        <dbReference type="ChEBI" id="CHEBI:16526"/>
        <dbReference type="ChEBI" id="CHEBI:57792"/>
        <dbReference type="ChEBI" id="CHEBI:59776"/>
        <dbReference type="EC" id="2.2.1.7"/>
    </reaction>
</comment>
<dbReference type="SUPFAM" id="SSF52518">
    <property type="entry name" value="Thiamin diphosphate-binding fold (THDP-binding)"/>
    <property type="match status" value="2"/>
</dbReference>
<evidence type="ECO:0000256" key="7">
    <source>
        <dbReference type="ARBA" id="ARBA00022977"/>
    </source>
</evidence>
<evidence type="ECO:0000256" key="3">
    <source>
        <dbReference type="ARBA" id="ARBA00011738"/>
    </source>
</evidence>
<dbReference type="GO" id="GO:0008661">
    <property type="term" value="F:1-deoxy-D-xylulose-5-phosphate synthase activity"/>
    <property type="evidence" value="ECO:0007669"/>
    <property type="project" value="UniProtKB-EC"/>
</dbReference>
<dbReference type="HAMAP" id="MF_00315">
    <property type="entry name" value="DXP_synth"/>
    <property type="match status" value="1"/>
</dbReference>
<evidence type="ECO:0000256" key="1">
    <source>
        <dbReference type="ARBA" id="ARBA00004980"/>
    </source>
</evidence>